<evidence type="ECO:0000256" key="1">
    <source>
        <dbReference type="SAM" id="Phobius"/>
    </source>
</evidence>
<name>A0ABP7KSC5_9MICO</name>
<evidence type="ECO:0000313" key="2">
    <source>
        <dbReference type="EMBL" id="GAA3883962.1"/>
    </source>
</evidence>
<keyword evidence="1" id="KW-1133">Transmembrane helix</keyword>
<accession>A0ABP7KSC5</accession>
<reference evidence="3" key="1">
    <citation type="journal article" date="2019" name="Int. J. Syst. Evol. Microbiol.">
        <title>The Global Catalogue of Microorganisms (GCM) 10K type strain sequencing project: providing services to taxonomists for standard genome sequencing and annotation.</title>
        <authorList>
            <consortium name="The Broad Institute Genomics Platform"/>
            <consortium name="The Broad Institute Genome Sequencing Center for Infectious Disease"/>
            <person name="Wu L."/>
            <person name="Ma J."/>
        </authorList>
    </citation>
    <scope>NUCLEOTIDE SEQUENCE [LARGE SCALE GENOMIC DNA]</scope>
    <source>
        <strain evidence="3">JCM 17021</strain>
    </source>
</reference>
<keyword evidence="1" id="KW-0812">Transmembrane</keyword>
<proteinExistence type="predicted"/>
<dbReference type="EMBL" id="BAABCN010000008">
    <property type="protein sequence ID" value="GAA3883962.1"/>
    <property type="molecule type" value="Genomic_DNA"/>
</dbReference>
<dbReference type="RefSeq" id="WP_345067743.1">
    <property type="nucleotide sequence ID" value="NZ_BAABCN010000008.1"/>
</dbReference>
<keyword evidence="3" id="KW-1185">Reference proteome</keyword>
<protein>
    <submittedName>
        <fullName evidence="2">Uncharacterized protein</fullName>
    </submittedName>
</protein>
<evidence type="ECO:0000313" key="3">
    <source>
        <dbReference type="Proteomes" id="UP001501803"/>
    </source>
</evidence>
<sequence>MTDIEEAEPEPKAASWTDMAMPSLPRLPDMFSLLGLSKGSGTLSHLIPALDQRLIFSEPPDIYVDQSPRKTAKNTKSMAKATAEMLALTQASLKLAEQARADYAQASRFNRAMTWTSVGIAVFSLVVSGFSLWVATVALSVDAPAPTKSSSTP</sequence>
<comment type="caution">
    <text evidence="2">The sequence shown here is derived from an EMBL/GenBank/DDBJ whole genome shotgun (WGS) entry which is preliminary data.</text>
</comment>
<keyword evidence="1" id="KW-0472">Membrane</keyword>
<organism evidence="2 3">
    <name type="scientific">Leifsonia kafniensis</name>
    <dbReference type="NCBI Taxonomy" id="475957"/>
    <lineage>
        <taxon>Bacteria</taxon>
        <taxon>Bacillati</taxon>
        <taxon>Actinomycetota</taxon>
        <taxon>Actinomycetes</taxon>
        <taxon>Micrococcales</taxon>
        <taxon>Microbacteriaceae</taxon>
        <taxon>Leifsonia</taxon>
    </lineage>
</organism>
<feature type="transmembrane region" description="Helical" evidence="1">
    <location>
        <begin position="118"/>
        <end position="141"/>
    </location>
</feature>
<gene>
    <name evidence="2" type="ORF">GCM10022381_27690</name>
</gene>
<dbReference type="Proteomes" id="UP001501803">
    <property type="component" value="Unassembled WGS sequence"/>
</dbReference>